<sequence length="70" mass="8290">MSLRPGAFYSSEYRQFLLPYEAVRSAEDPDRMVSEFLHSTYQAAADGAGWDREALEDHPDRWRDEQPRRR</sequence>
<evidence type="ECO:0000313" key="3">
    <source>
        <dbReference type="Proteomes" id="UP001220456"/>
    </source>
</evidence>
<proteinExistence type="predicted"/>
<accession>A0ABT6CY67</accession>
<evidence type="ECO:0000256" key="1">
    <source>
        <dbReference type="SAM" id="MobiDB-lite"/>
    </source>
</evidence>
<dbReference type="Pfam" id="PF19459">
    <property type="entry name" value="DUF5996"/>
    <property type="match status" value="1"/>
</dbReference>
<organism evidence="2 3">
    <name type="scientific">Arthrobacter vasquezii</name>
    <dbReference type="NCBI Taxonomy" id="2977629"/>
    <lineage>
        <taxon>Bacteria</taxon>
        <taxon>Bacillati</taxon>
        <taxon>Actinomycetota</taxon>
        <taxon>Actinomycetes</taxon>
        <taxon>Micrococcales</taxon>
        <taxon>Micrococcaceae</taxon>
        <taxon>Arthrobacter</taxon>
    </lineage>
</organism>
<gene>
    <name evidence="2" type="ORF">P4U43_14705</name>
</gene>
<reference evidence="2 3" key="1">
    <citation type="journal article" date="2023" name="Int. J. Syst. Evol. Microbiol.">
        <title>Arthrobacter vasquezii sp. nov., isolated from a soil sample from Union Glacier, Antarctica.</title>
        <authorList>
            <person name="Valenzuela-Ibaceta F."/>
            <person name="Carrasco V."/>
            <person name="Lagos-Moraga S."/>
            <person name="Dietz-Vargas C."/>
            <person name="Navarro C.A."/>
            <person name="Perez-Donoso J.M."/>
        </authorList>
    </citation>
    <scope>NUCLEOTIDE SEQUENCE [LARGE SCALE GENOMIC DNA]</scope>
    <source>
        <strain evidence="2 3">EH-1B-1</strain>
    </source>
</reference>
<dbReference type="Proteomes" id="UP001220456">
    <property type="component" value="Unassembled WGS sequence"/>
</dbReference>
<dbReference type="RefSeq" id="WP_277359400.1">
    <property type="nucleotide sequence ID" value="NZ_JAROKN010000054.1"/>
</dbReference>
<dbReference type="InterPro" id="IPR046038">
    <property type="entry name" value="DUF5996"/>
</dbReference>
<feature type="region of interest" description="Disordered" evidence="1">
    <location>
        <begin position="48"/>
        <end position="70"/>
    </location>
</feature>
<protein>
    <submittedName>
        <fullName evidence="2">DUF5996 family protein</fullName>
    </submittedName>
</protein>
<keyword evidence="3" id="KW-1185">Reference proteome</keyword>
<comment type="caution">
    <text evidence="2">The sequence shown here is derived from an EMBL/GenBank/DDBJ whole genome shotgun (WGS) entry which is preliminary data.</text>
</comment>
<name>A0ABT6CY67_9MICC</name>
<evidence type="ECO:0000313" key="2">
    <source>
        <dbReference type="EMBL" id="MDF9279036.1"/>
    </source>
</evidence>
<dbReference type="EMBL" id="JAROKN010000054">
    <property type="protein sequence ID" value="MDF9279036.1"/>
    <property type="molecule type" value="Genomic_DNA"/>
</dbReference>
<feature type="compositionally biased region" description="Basic and acidic residues" evidence="1">
    <location>
        <begin position="49"/>
        <end position="70"/>
    </location>
</feature>